<dbReference type="EMBL" id="LR797092">
    <property type="protein sequence ID" value="CAB4186136.1"/>
    <property type="molecule type" value="Genomic_DNA"/>
</dbReference>
<protein>
    <submittedName>
        <fullName evidence="1">Uncharacterized protein</fullName>
    </submittedName>
</protein>
<name>A0A6J5PX03_9CAUD</name>
<gene>
    <name evidence="2" type="ORF">UFOVP1133_21</name>
    <name evidence="3" type="ORF">UFOVP1249_4</name>
    <name evidence="4" type="ORF">UFOVP1494_30</name>
    <name evidence="5" type="ORF">UFOVP1583_4</name>
    <name evidence="1" type="ORF">UFOVP968_7</name>
</gene>
<dbReference type="EMBL" id="LR797186">
    <property type="protein sequence ID" value="CAB4192189.1"/>
    <property type="molecule type" value="Genomic_DNA"/>
</dbReference>
<dbReference type="EMBL" id="LR796909">
    <property type="protein sequence ID" value="CAB4173765.1"/>
    <property type="molecule type" value="Genomic_DNA"/>
</dbReference>
<evidence type="ECO:0000313" key="1">
    <source>
        <dbReference type="EMBL" id="CAB4173765.1"/>
    </source>
</evidence>
<evidence type="ECO:0000313" key="4">
    <source>
        <dbReference type="EMBL" id="CAB4217427.1"/>
    </source>
</evidence>
<organism evidence="1">
    <name type="scientific">uncultured Caudovirales phage</name>
    <dbReference type="NCBI Taxonomy" id="2100421"/>
    <lineage>
        <taxon>Viruses</taxon>
        <taxon>Duplodnaviria</taxon>
        <taxon>Heunggongvirae</taxon>
        <taxon>Uroviricota</taxon>
        <taxon>Caudoviricetes</taxon>
        <taxon>Peduoviridae</taxon>
        <taxon>Maltschvirus</taxon>
        <taxon>Maltschvirus maltsch</taxon>
    </lineage>
</organism>
<evidence type="ECO:0000313" key="3">
    <source>
        <dbReference type="EMBL" id="CAB4192189.1"/>
    </source>
</evidence>
<sequence length="70" mass="8201">MQKQPIKKQGEYRLYRVSNHLELWFGLYSDSISFDGQFIGIVTDAENFDLAVFNAEEELKSLSDRLWAEL</sequence>
<evidence type="ECO:0000313" key="2">
    <source>
        <dbReference type="EMBL" id="CAB4186136.1"/>
    </source>
</evidence>
<dbReference type="EMBL" id="LR797457">
    <property type="protein sequence ID" value="CAB4217427.1"/>
    <property type="molecule type" value="Genomic_DNA"/>
</dbReference>
<proteinExistence type="predicted"/>
<reference evidence="1" key="1">
    <citation type="submission" date="2020-05" db="EMBL/GenBank/DDBJ databases">
        <authorList>
            <person name="Chiriac C."/>
            <person name="Salcher M."/>
            <person name="Ghai R."/>
            <person name="Kavagutti S V."/>
        </authorList>
    </citation>
    <scope>NUCLEOTIDE SEQUENCE</scope>
</reference>
<dbReference type="EMBL" id="LR798427">
    <property type="protein sequence ID" value="CAB5230912.1"/>
    <property type="molecule type" value="Genomic_DNA"/>
</dbReference>
<accession>A0A6J5PX03</accession>
<evidence type="ECO:0000313" key="5">
    <source>
        <dbReference type="EMBL" id="CAB5230912.1"/>
    </source>
</evidence>